<dbReference type="InterPro" id="IPR005225">
    <property type="entry name" value="Small_GTP-bd"/>
</dbReference>
<accession>A0A1J4KHV5</accession>
<protein>
    <submittedName>
        <fullName evidence="3">Ras-related protein Rab-30</fullName>
    </submittedName>
</protein>
<organism evidence="3 4">
    <name type="scientific">Tritrichomonas foetus</name>
    <dbReference type="NCBI Taxonomy" id="1144522"/>
    <lineage>
        <taxon>Eukaryota</taxon>
        <taxon>Metamonada</taxon>
        <taxon>Parabasalia</taxon>
        <taxon>Tritrichomonadida</taxon>
        <taxon>Tritrichomonadidae</taxon>
        <taxon>Tritrichomonas</taxon>
    </lineage>
</organism>
<dbReference type="Proteomes" id="UP000179807">
    <property type="component" value="Unassembled WGS sequence"/>
</dbReference>
<dbReference type="PROSITE" id="PS51421">
    <property type="entry name" value="RAS"/>
    <property type="match status" value="1"/>
</dbReference>
<proteinExistence type="predicted"/>
<dbReference type="GeneID" id="94837008"/>
<keyword evidence="1" id="KW-0547">Nucleotide-binding</keyword>
<dbReference type="PROSITE" id="PS51419">
    <property type="entry name" value="RAB"/>
    <property type="match status" value="1"/>
</dbReference>
<evidence type="ECO:0000256" key="2">
    <source>
        <dbReference type="ARBA" id="ARBA00023134"/>
    </source>
</evidence>
<dbReference type="CDD" id="cd00154">
    <property type="entry name" value="Rab"/>
    <property type="match status" value="1"/>
</dbReference>
<dbReference type="Pfam" id="PF00071">
    <property type="entry name" value="Ras"/>
    <property type="match status" value="1"/>
</dbReference>
<keyword evidence="4" id="KW-1185">Reference proteome</keyword>
<dbReference type="SMART" id="SM00173">
    <property type="entry name" value="RAS"/>
    <property type="match status" value="1"/>
</dbReference>
<evidence type="ECO:0000313" key="3">
    <source>
        <dbReference type="EMBL" id="OHT09238.1"/>
    </source>
</evidence>
<keyword evidence="2" id="KW-0342">GTP-binding</keyword>
<sequence>MNINKKHLIEKSKIINFLNIRVSPSHFYFFMSTNTYKLAIIGDTFVGKTSILRYLKEKSFNPLESPTISGSYSKTVIQTEKGPVELEIWDTAGTERFSSLIPMYSRSADSLKVVCALDSDESLKKGSQYMMQALEQTEEKPVMILLSNKYDLNPSTDLSQYQEFAEEHEMMYLPTSAKTGENILKAFNLIATELITNRKKMDDDPQEIHLMSVIDETKRRMCC</sequence>
<dbReference type="GO" id="GO:0005525">
    <property type="term" value="F:GTP binding"/>
    <property type="evidence" value="ECO:0007669"/>
    <property type="project" value="UniProtKB-KW"/>
</dbReference>
<dbReference type="PRINTS" id="PR00449">
    <property type="entry name" value="RASTRNSFRMNG"/>
</dbReference>
<gene>
    <name evidence="3" type="primary">RAB30</name>
    <name evidence="3" type="ORF">TRFO_21991</name>
</gene>
<dbReference type="InterPro" id="IPR050227">
    <property type="entry name" value="Rab"/>
</dbReference>
<dbReference type="SUPFAM" id="SSF52540">
    <property type="entry name" value="P-loop containing nucleoside triphosphate hydrolases"/>
    <property type="match status" value="1"/>
</dbReference>
<dbReference type="GO" id="GO:0003924">
    <property type="term" value="F:GTPase activity"/>
    <property type="evidence" value="ECO:0007669"/>
    <property type="project" value="InterPro"/>
</dbReference>
<evidence type="ECO:0000313" key="4">
    <source>
        <dbReference type="Proteomes" id="UP000179807"/>
    </source>
</evidence>
<dbReference type="Gene3D" id="3.40.50.300">
    <property type="entry name" value="P-loop containing nucleotide triphosphate hydrolases"/>
    <property type="match status" value="1"/>
</dbReference>
<dbReference type="PANTHER" id="PTHR47977">
    <property type="entry name" value="RAS-RELATED PROTEIN RAB"/>
    <property type="match status" value="1"/>
</dbReference>
<comment type="caution">
    <text evidence="3">The sequence shown here is derived from an EMBL/GenBank/DDBJ whole genome shotgun (WGS) entry which is preliminary data.</text>
</comment>
<dbReference type="NCBIfam" id="TIGR00231">
    <property type="entry name" value="small_GTP"/>
    <property type="match status" value="1"/>
</dbReference>
<dbReference type="SMART" id="SM00175">
    <property type="entry name" value="RAB"/>
    <property type="match status" value="1"/>
</dbReference>
<reference evidence="3" key="1">
    <citation type="submission" date="2016-10" db="EMBL/GenBank/DDBJ databases">
        <authorList>
            <person name="Benchimol M."/>
            <person name="Almeida L.G."/>
            <person name="Vasconcelos A.T."/>
            <person name="Perreira-Neves A."/>
            <person name="Rosa I.A."/>
            <person name="Tasca T."/>
            <person name="Bogo M.R."/>
            <person name="de Souza W."/>
        </authorList>
    </citation>
    <scope>NUCLEOTIDE SEQUENCE [LARGE SCALE GENOMIC DNA]</scope>
    <source>
        <strain evidence="3">K</strain>
    </source>
</reference>
<dbReference type="InterPro" id="IPR001806">
    <property type="entry name" value="Small_GTPase"/>
</dbReference>
<dbReference type="SMART" id="SM00174">
    <property type="entry name" value="RHO"/>
    <property type="match status" value="1"/>
</dbReference>
<dbReference type="OrthoDB" id="10491238at2759"/>
<dbReference type="InterPro" id="IPR027417">
    <property type="entry name" value="P-loop_NTPase"/>
</dbReference>
<dbReference type="EMBL" id="MLAK01000645">
    <property type="protein sequence ID" value="OHT09238.1"/>
    <property type="molecule type" value="Genomic_DNA"/>
</dbReference>
<dbReference type="RefSeq" id="XP_068362374.1">
    <property type="nucleotide sequence ID" value="XM_068502304.1"/>
</dbReference>
<dbReference type="VEuPathDB" id="TrichDB:TRFO_21991"/>
<evidence type="ECO:0000256" key="1">
    <source>
        <dbReference type="ARBA" id="ARBA00022741"/>
    </source>
</evidence>
<dbReference type="AlphaFoldDB" id="A0A1J4KHV5"/>
<name>A0A1J4KHV5_9EUKA</name>